<dbReference type="Proteomes" id="UP001163105">
    <property type="component" value="Unassembled WGS sequence"/>
</dbReference>
<feature type="compositionally biased region" description="Gly residues" evidence="1">
    <location>
        <begin position="113"/>
        <end position="122"/>
    </location>
</feature>
<evidence type="ECO:0000313" key="3">
    <source>
        <dbReference type="Proteomes" id="UP001163105"/>
    </source>
</evidence>
<keyword evidence="3" id="KW-1185">Reference proteome</keyword>
<gene>
    <name evidence="2" type="ORF">O9K51_04611</name>
</gene>
<comment type="caution">
    <text evidence="2">The sequence shown here is derived from an EMBL/GenBank/DDBJ whole genome shotgun (WGS) entry which is preliminary data.</text>
</comment>
<organism evidence="2 3">
    <name type="scientific">Purpureocillium lavendulum</name>
    <dbReference type="NCBI Taxonomy" id="1247861"/>
    <lineage>
        <taxon>Eukaryota</taxon>
        <taxon>Fungi</taxon>
        <taxon>Dikarya</taxon>
        <taxon>Ascomycota</taxon>
        <taxon>Pezizomycotina</taxon>
        <taxon>Sordariomycetes</taxon>
        <taxon>Hypocreomycetidae</taxon>
        <taxon>Hypocreales</taxon>
        <taxon>Ophiocordycipitaceae</taxon>
        <taxon>Purpureocillium</taxon>
    </lineage>
</organism>
<dbReference type="AlphaFoldDB" id="A0AB34FYE9"/>
<protein>
    <submittedName>
        <fullName evidence="2">Uncharacterized protein</fullName>
    </submittedName>
</protein>
<evidence type="ECO:0000313" key="2">
    <source>
        <dbReference type="EMBL" id="KAJ6443432.1"/>
    </source>
</evidence>
<feature type="region of interest" description="Disordered" evidence="1">
    <location>
        <begin position="841"/>
        <end position="895"/>
    </location>
</feature>
<proteinExistence type="predicted"/>
<dbReference type="EMBL" id="JAQHRD010000003">
    <property type="protein sequence ID" value="KAJ6443432.1"/>
    <property type="molecule type" value="Genomic_DNA"/>
</dbReference>
<sequence length="909" mass="94343">MGSVTTLQLDAVITGAAGATGSAAAPSVVVVEAVLVAGLSPQVVEARKGGRRAAVCVHERVQHRPEGKVGERRGGRLASAAAPQSATVSSRGRVPCRGQLVPDGPGQRRRRVGGGGGGGGGGGANVVAGDAVPTDCVEELQGALEERHDGHVALHDRLGGVVVYKLDRHGHRGRFFAPVGTTGTASTASAETRRHAALGVADAVLGQHERDAHVDDAVGRAGEEARRARDVQDVEAGAVVGVPVEARGVVLGAKRAQHGDGLGALAVDDGARRGARLARRTLAPDERLVAAQERADAAERQGDARARAGQLGGRLVARRAPVLADGVEPLLVGGEAHAAEGVVVKTQALGLALRRRCRLRRGLCGLRCAAAVGRGSGRLAGRVLVRPLGAQDHGSLRAEAHVGNVRAAHNVQRLVAVLGDVVVAVAVVLDEDVVERVAEMLLRLGLDGQHGRRERQQRRGLVGRVAVDGHGAPVVVRDLALHGDEARDLAALMRHALPLHLIAQPLEHGGLQLRGQEVIDDVGVACAEALLRLSGGRSISWLRRAGRWVGQLQARNPSHKVCLRRRGPAWTSTLGLGGRHDGLLLCLGRGTRRRRPRGEGAGGGGPQRLDDVGALGDVAARQLLEVAQGLALARGDAEAAAVVDDGDGHAVAGRIEGGGVDADVGERAADEHLHDHLGAQQAQQRRAVEGRVAALPQRRVRGVLLLDGGADLRGQLDALGRGPHAPGRGMAQEGLLVGLSLVVVDVVLVVPLGGGGRPHSRVVRVARARGERCVRGHERLGVVVAALLEARADPDDVSVGGAHRPGELEGARDEALGFAHGQGAVVGGEKVMLEVDHEQRLARRQPRQGGGVEGKHGDDAGWPEGSGCQWLGWKPLEGEGEEEGGGEDDDDDESRLLLGGFSNYLIAQF</sequence>
<reference evidence="2" key="1">
    <citation type="submission" date="2023-01" db="EMBL/GenBank/DDBJ databases">
        <title>The growth and conidiation of Purpureocillium lavendulum are regulated by nitrogen source and histone H3K14 acetylation.</title>
        <authorList>
            <person name="Tang P."/>
            <person name="Han J."/>
            <person name="Zhang C."/>
            <person name="Tang P."/>
            <person name="Qi F."/>
            <person name="Zhang K."/>
            <person name="Liang L."/>
        </authorList>
    </citation>
    <scope>NUCLEOTIDE SEQUENCE</scope>
    <source>
        <strain evidence="2">YMF1.00683</strain>
    </source>
</reference>
<evidence type="ECO:0000256" key="1">
    <source>
        <dbReference type="SAM" id="MobiDB-lite"/>
    </source>
</evidence>
<feature type="region of interest" description="Disordered" evidence="1">
    <location>
        <begin position="64"/>
        <end position="122"/>
    </location>
</feature>
<name>A0AB34FYE9_9HYPO</name>
<feature type="compositionally biased region" description="Basic and acidic residues" evidence="1">
    <location>
        <begin position="64"/>
        <end position="74"/>
    </location>
</feature>
<feature type="compositionally biased region" description="Acidic residues" evidence="1">
    <location>
        <begin position="878"/>
        <end position="893"/>
    </location>
</feature>
<accession>A0AB34FYE9</accession>